<evidence type="ECO:0000313" key="2">
    <source>
        <dbReference type="EMBL" id="THW43474.1"/>
    </source>
</evidence>
<organism evidence="2 3">
    <name type="scientific">Aureobasidium pullulans</name>
    <name type="common">Black yeast</name>
    <name type="synonym">Pullularia pullulans</name>
    <dbReference type="NCBI Taxonomy" id="5580"/>
    <lineage>
        <taxon>Eukaryota</taxon>
        <taxon>Fungi</taxon>
        <taxon>Dikarya</taxon>
        <taxon>Ascomycota</taxon>
        <taxon>Pezizomycotina</taxon>
        <taxon>Dothideomycetes</taxon>
        <taxon>Dothideomycetidae</taxon>
        <taxon>Dothideales</taxon>
        <taxon>Saccotheciaceae</taxon>
        <taxon>Aureobasidium</taxon>
    </lineage>
</organism>
<gene>
    <name evidence="2" type="ORF">D6D22_04414</name>
</gene>
<reference evidence="2 3" key="1">
    <citation type="submission" date="2018-10" db="EMBL/GenBank/DDBJ databases">
        <title>Fifty Aureobasidium pullulans genomes reveal a recombining polyextremotolerant generalist.</title>
        <authorList>
            <person name="Gostincar C."/>
            <person name="Turk M."/>
            <person name="Zajc J."/>
            <person name="Gunde-Cimerman N."/>
        </authorList>
    </citation>
    <scope>NUCLEOTIDE SEQUENCE [LARGE SCALE GENOMIC DNA]</scope>
    <source>
        <strain evidence="2 3">EXF-11013</strain>
    </source>
</reference>
<evidence type="ECO:0000256" key="1">
    <source>
        <dbReference type="SAM" id="MobiDB-lite"/>
    </source>
</evidence>
<name>A0A4V4IIP3_AURPU</name>
<feature type="compositionally biased region" description="Basic and acidic residues" evidence="1">
    <location>
        <begin position="190"/>
        <end position="200"/>
    </location>
</feature>
<feature type="region of interest" description="Disordered" evidence="1">
    <location>
        <begin position="1"/>
        <end position="46"/>
    </location>
</feature>
<feature type="compositionally biased region" description="Low complexity" evidence="1">
    <location>
        <begin position="176"/>
        <end position="188"/>
    </location>
</feature>
<dbReference type="Proteomes" id="UP000310687">
    <property type="component" value="Unassembled WGS sequence"/>
</dbReference>
<proteinExistence type="predicted"/>
<accession>A0A4V4IIP3</accession>
<dbReference type="EMBL" id="QZAL01000050">
    <property type="protein sequence ID" value="THW43474.1"/>
    <property type="molecule type" value="Genomic_DNA"/>
</dbReference>
<evidence type="ECO:0000313" key="3">
    <source>
        <dbReference type="Proteomes" id="UP000310687"/>
    </source>
</evidence>
<protein>
    <submittedName>
        <fullName evidence="2">Uncharacterized protein</fullName>
    </submittedName>
</protein>
<feature type="region of interest" description="Disordered" evidence="1">
    <location>
        <begin position="158"/>
        <end position="224"/>
    </location>
</feature>
<comment type="caution">
    <text evidence="2">The sequence shown here is derived from an EMBL/GenBank/DDBJ whole genome shotgun (WGS) entry which is preliminary data.</text>
</comment>
<dbReference type="AlphaFoldDB" id="A0A4V4IIP3"/>
<feature type="compositionally biased region" description="Acidic residues" evidence="1">
    <location>
        <begin position="166"/>
        <end position="175"/>
    </location>
</feature>
<sequence length="305" mass="31807">MAPKNLSGSKPGRNKRKRLAAEKKENADAGTSVITPRYPLPPKPPLPAWQQELPAVATPSVVVPSIPTTQSKFSFSSSMRTALEVKPTAIGNTRPTFDDADPVARIPSSARAIPTSTGAVSASAYASAGAAYASAGAAYASAGAAYASAGASYASAGAASASDLGPPDDDDDDDSGSSSDGSADFGSGDQDDHTSVKDKLEDDEEDEDEYSEFDYSGSEDFGEHTLSFPITHNDMLSEDNSIEVEMLTPLTAEEQTAANLRLQTTITRAMRDITSTQRTLESALGTKSPMAAFAAIILQFIRVPG</sequence>
<feature type="compositionally biased region" description="Acidic residues" evidence="1">
    <location>
        <begin position="201"/>
        <end position="212"/>
    </location>
</feature>